<reference evidence="4 6" key="1">
    <citation type="submission" date="2020-01" db="EMBL/GenBank/DDBJ databases">
        <authorList>
            <consortium name="DOE Joint Genome Institute"/>
            <person name="Haridas S."/>
            <person name="Albert R."/>
            <person name="Binder M."/>
            <person name="Bloem J."/>
            <person name="Labutti K."/>
            <person name="Salamov A."/>
            <person name="Andreopoulos B."/>
            <person name="Baker S.E."/>
            <person name="Barry K."/>
            <person name="Bills G."/>
            <person name="Bluhm B.H."/>
            <person name="Cannon C."/>
            <person name="Castanera R."/>
            <person name="Culley D.E."/>
            <person name="Daum C."/>
            <person name="Ezra D."/>
            <person name="Gonzalez J.B."/>
            <person name="Henrissat B."/>
            <person name="Kuo A."/>
            <person name="Liang C."/>
            <person name="Lipzen A."/>
            <person name="Lutzoni F."/>
            <person name="Magnuson J."/>
            <person name="Mondo S."/>
            <person name="Nolan M."/>
            <person name="Ohm R."/>
            <person name="Pangilinan J."/>
            <person name="Park H.-J."/>
            <person name="Ramirez L."/>
            <person name="Alfaro M."/>
            <person name="Sun H."/>
            <person name="Tritt A."/>
            <person name="Yoshinaga Y."/>
            <person name="Zwiers L.-H."/>
            <person name="Turgeon B.G."/>
            <person name="Goodwin S.B."/>
            <person name="Spatafora J.W."/>
            <person name="Crous P.W."/>
            <person name="Grigoriev I.V."/>
        </authorList>
    </citation>
    <scope>NUCLEOTIDE SEQUENCE</scope>
    <source>
        <strain evidence="4 6">CBS 781.70</strain>
    </source>
</reference>
<dbReference type="RefSeq" id="XP_033531720.1">
    <property type="nucleotide sequence ID" value="XM_033680010.1"/>
</dbReference>
<dbReference type="InterPro" id="IPR036380">
    <property type="entry name" value="Isochorismatase-like_sf"/>
</dbReference>
<dbReference type="InterPro" id="IPR000868">
    <property type="entry name" value="Isochorismatase-like_dom"/>
</dbReference>
<organism evidence="4">
    <name type="scientific">Eremomyces bilateralis CBS 781.70</name>
    <dbReference type="NCBI Taxonomy" id="1392243"/>
    <lineage>
        <taxon>Eukaryota</taxon>
        <taxon>Fungi</taxon>
        <taxon>Dikarya</taxon>
        <taxon>Ascomycota</taxon>
        <taxon>Pezizomycotina</taxon>
        <taxon>Dothideomycetes</taxon>
        <taxon>Dothideomycetes incertae sedis</taxon>
        <taxon>Eremomycetales</taxon>
        <taxon>Eremomycetaceae</taxon>
        <taxon>Eremomyces</taxon>
    </lineage>
</organism>
<dbReference type="GO" id="GO:0016787">
    <property type="term" value="F:hydrolase activity"/>
    <property type="evidence" value="ECO:0007669"/>
    <property type="project" value="UniProtKB-KW"/>
</dbReference>
<dbReference type="AlphaFoldDB" id="A0A6G1FWT3"/>
<reference evidence="6" key="2">
    <citation type="submission" date="2020-04" db="EMBL/GenBank/DDBJ databases">
        <authorList>
            <consortium name="NCBI Genome Project"/>
        </authorList>
    </citation>
    <scope>NUCLEOTIDE SEQUENCE</scope>
    <source>
        <strain evidence="6">CBS 781.70</strain>
    </source>
</reference>
<evidence type="ECO:0000259" key="3">
    <source>
        <dbReference type="Pfam" id="PF00857"/>
    </source>
</evidence>
<reference evidence="6" key="3">
    <citation type="submission" date="2025-04" db="UniProtKB">
        <authorList>
            <consortium name="RefSeq"/>
        </authorList>
    </citation>
    <scope>IDENTIFICATION</scope>
    <source>
        <strain evidence="6">CBS 781.70</strain>
    </source>
</reference>
<dbReference type="PANTHER" id="PTHR43540:SF6">
    <property type="entry name" value="ISOCHORISMATASE-LIKE DOMAIN-CONTAINING PROTEIN"/>
    <property type="match status" value="1"/>
</dbReference>
<dbReference type="Pfam" id="PF00857">
    <property type="entry name" value="Isochorismatase"/>
    <property type="match status" value="1"/>
</dbReference>
<keyword evidence="2 4" id="KW-0378">Hydrolase</keyword>
<feature type="domain" description="Isochorismatase-like" evidence="3">
    <location>
        <begin position="4"/>
        <end position="162"/>
    </location>
</feature>
<proteinExistence type="inferred from homology"/>
<dbReference type="InterPro" id="IPR050272">
    <property type="entry name" value="Isochorismatase-like_hydrls"/>
</dbReference>
<dbReference type="SUPFAM" id="SSF52499">
    <property type="entry name" value="Isochorismatase-like hydrolases"/>
    <property type="match status" value="1"/>
</dbReference>
<name>A0A6G1FWT3_9PEZI</name>
<sequence length="194" mass="21264">MPRTALFVIDIQHELAGDPTTQIPHASRIIDAASNITLATRAAIDEQSWEGVEPDCLIVVVQHEEAPEGGTLLRGSKAWELVFPPRCGDLNEMLVAKRTGDTFESNPKLAAELKTKGVTEIIAFGLQSEFCVRSTCRGALAAGSKVKLLSGAHSTYDVKEKTAVEIEREIELELKGEEVVVLDWEEYVDGFKDK</sequence>
<comment type="similarity">
    <text evidence="1">Belongs to the isochorismatase family.</text>
</comment>
<dbReference type="Proteomes" id="UP000504638">
    <property type="component" value="Unplaced"/>
</dbReference>
<dbReference type="OrthoDB" id="245563at2759"/>
<dbReference type="PANTHER" id="PTHR43540">
    <property type="entry name" value="PEROXYUREIDOACRYLATE/UREIDOACRYLATE AMIDOHYDROLASE-RELATED"/>
    <property type="match status" value="1"/>
</dbReference>
<accession>A0A6G1FWT3</accession>
<evidence type="ECO:0000313" key="4">
    <source>
        <dbReference type="EMBL" id="KAF1810089.1"/>
    </source>
</evidence>
<dbReference type="GeneID" id="54420580"/>
<evidence type="ECO:0000313" key="5">
    <source>
        <dbReference type="Proteomes" id="UP000504638"/>
    </source>
</evidence>
<keyword evidence="5" id="KW-1185">Reference proteome</keyword>
<dbReference type="Gene3D" id="3.40.50.850">
    <property type="entry name" value="Isochorismatase-like"/>
    <property type="match status" value="1"/>
</dbReference>
<dbReference type="EMBL" id="ML975168">
    <property type="protein sequence ID" value="KAF1810089.1"/>
    <property type="molecule type" value="Genomic_DNA"/>
</dbReference>
<evidence type="ECO:0000256" key="2">
    <source>
        <dbReference type="ARBA" id="ARBA00022801"/>
    </source>
</evidence>
<evidence type="ECO:0000313" key="6">
    <source>
        <dbReference type="RefSeq" id="XP_033531720.1"/>
    </source>
</evidence>
<protein>
    <submittedName>
        <fullName evidence="4 6">Isochorismatase hydrolase</fullName>
    </submittedName>
</protein>
<evidence type="ECO:0000256" key="1">
    <source>
        <dbReference type="ARBA" id="ARBA00006336"/>
    </source>
</evidence>
<gene>
    <name evidence="4 6" type="ORF">P152DRAFT_460895</name>
</gene>